<evidence type="ECO:0000256" key="1">
    <source>
        <dbReference type="SAM" id="MobiDB-lite"/>
    </source>
</evidence>
<organism evidence="3 4">
    <name type="scientific">Paenibacillus woosongensis</name>
    <dbReference type="NCBI Taxonomy" id="307580"/>
    <lineage>
        <taxon>Bacteria</taxon>
        <taxon>Bacillati</taxon>
        <taxon>Bacillota</taxon>
        <taxon>Bacilli</taxon>
        <taxon>Bacillales</taxon>
        <taxon>Paenibacillaceae</taxon>
        <taxon>Paenibacillus</taxon>
    </lineage>
</organism>
<feature type="compositionally biased region" description="Basic residues" evidence="1">
    <location>
        <begin position="1"/>
        <end position="13"/>
    </location>
</feature>
<keyword evidence="2" id="KW-1133">Transmembrane helix</keyword>
<evidence type="ECO:0000313" key="3">
    <source>
        <dbReference type="EMBL" id="WHX49070.1"/>
    </source>
</evidence>
<reference evidence="3" key="1">
    <citation type="submission" date="2023-05" db="EMBL/GenBank/DDBJ databases">
        <title>Comparative genomics of Bacillaceae isolates and their secondary metabolite potential.</title>
        <authorList>
            <person name="Song L."/>
            <person name="Nielsen L.J."/>
            <person name="Mohite O."/>
            <person name="Xu X."/>
            <person name="Weber T."/>
            <person name="Kovacs A.T."/>
        </authorList>
    </citation>
    <scope>NUCLEOTIDE SEQUENCE</scope>
    <source>
        <strain evidence="3">B2_4</strain>
    </source>
</reference>
<accession>A0AA95IAQ4</accession>
<dbReference type="KEGG" id="pwn:QNH46_24030"/>
<name>A0AA95IAQ4_9BACL</name>
<feature type="region of interest" description="Disordered" evidence="1">
    <location>
        <begin position="1"/>
        <end position="45"/>
    </location>
</feature>
<feature type="transmembrane region" description="Helical" evidence="2">
    <location>
        <begin position="55"/>
        <end position="73"/>
    </location>
</feature>
<sequence>MANYRKNKQRSKSHATNEYDEFQQPENSDVSLEYTESSVNRNSSSTQKVRGKHRFWIGITALIMFGTGIYFQSSVSTIKDVQSDGIGKGMQAGVRLVSSDDLADLVARDFKIEMKQNTTTSRMLIWDFAAEDGDVVTVKVDGNILQTNINIMNSPVALDIPVPSVVEILGVKDGGGGITYAAKFPGAVQNNVYFNAAEVGSSNVYTITVQ</sequence>
<evidence type="ECO:0000256" key="2">
    <source>
        <dbReference type="SAM" id="Phobius"/>
    </source>
</evidence>
<dbReference type="RefSeq" id="WP_283926363.1">
    <property type="nucleotide sequence ID" value="NZ_CP126084.1"/>
</dbReference>
<protein>
    <submittedName>
        <fullName evidence="3">Uncharacterized protein</fullName>
    </submittedName>
</protein>
<evidence type="ECO:0000313" key="4">
    <source>
        <dbReference type="Proteomes" id="UP001177943"/>
    </source>
</evidence>
<proteinExistence type="predicted"/>
<keyword evidence="2" id="KW-0812">Transmembrane</keyword>
<dbReference type="EMBL" id="CP126084">
    <property type="protein sequence ID" value="WHX49070.1"/>
    <property type="molecule type" value="Genomic_DNA"/>
</dbReference>
<dbReference type="Proteomes" id="UP001177943">
    <property type="component" value="Chromosome"/>
</dbReference>
<keyword evidence="2" id="KW-0472">Membrane</keyword>
<dbReference type="AlphaFoldDB" id="A0AA95IAQ4"/>
<gene>
    <name evidence="3" type="ORF">QNH46_24030</name>
</gene>
<feature type="compositionally biased region" description="Polar residues" evidence="1">
    <location>
        <begin position="24"/>
        <end position="45"/>
    </location>
</feature>